<dbReference type="STRING" id="320778.ABT57_15920"/>
<accession>A0A0J1H9U0</accession>
<comment type="similarity">
    <text evidence="1">Belongs to the bacterial solute-binding protein 3 family.</text>
</comment>
<dbReference type="PANTHER" id="PTHR35936:SF19">
    <property type="entry name" value="AMINO-ACID-BINDING PROTEIN YXEM-RELATED"/>
    <property type="match status" value="1"/>
</dbReference>
<dbReference type="Gene3D" id="3.40.190.10">
    <property type="entry name" value="Periplasmic binding protein-like II"/>
    <property type="match status" value="2"/>
</dbReference>
<feature type="domain" description="Solute-binding protein family 3/N-terminal" evidence="3">
    <location>
        <begin position="19"/>
        <end position="240"/>
    </location>
</feature>
<evidence type="ECO:0000313" key="5">
    <source>
        <dbReference type="Proteomes" id="UP000035909"/>
    </source>
</evidence>
<sequence length="252" mass="28393">MTALAMLSASYAYADHHKLTVAIATDMPPYVSDSAKTGLEVDIVKKALDGYVVEFVQMPYSQLQDAVQKQKADVSIGVVADNTDNTDNSDVFYSDPLISFANFAISKKSDNLDINNMDDLKKYQVLTWQNAYLELGDEFKKLFSPESEYRKNYHEFSDQAEQVAHFWKESQQVAIIDRNIFAYFTKALKPSDGEVVHHSLFPAVTNFSASFKDESAMKSFNSKLKAMCQSGEYGKLLEEYEVQLETTVCGDK</sequence>
<gene>
    <name evidence="4" type="ORF">ABT57_15920</name>
</gene>
<evidence type="ECO:0000313" key="4">
    <source>
        <dbReference type="EMBL" id="KLV08475.1"/>
    </source>
</evidence>
<protein>
    <recommendedName>
        <fullName evidence="3">Solute-binding protein family 3/N-terminal domain-containing protein</fullName>
    </recommendedName>
</protein>
<keyword evidence="5" id="KW-1185">Reference proteome</keyword>
<reference evidence="4 5" key="1">
    <citation type="submission" date="2015-05" db="EMBL/GenBank/DDBJ databases">
        <title>Photobacterium galathea sp. nov.</title>
        <authorList>
            <person name="Machado H."/>
            <person name="Gram L."/>
        </authorList>
    </citation>
    <scope>NUCLEOTIDE SEQUENCE [LARGE SCALE GENOMIC DNA]</scope>
    <source>
        <strain evidence="4 5">DSM 22954</strain>
    </source>
</reference>
<evidence type="ECO:0000256" key="1">
    <source>
        <dbReference type="ARBA" id="ARBA00010333"/>
    </source>
</evidence>
<dbReference type="Proteomes" id="UP000035909">
    <property type="component" value="Unassembled WGS sequence"/>
</dbReference>
<dbReference type="Pfam" id="PF00497">
    <property type="entry name" value="SBP_bac_3"/>
    <property type="match status" value="1"/>
</dbReference>
<dbReference type="EMBL" id="LDOU01000015">
    <property type="protein sequence ID" value="KLV08475.1"/>
    <property type="molecule type" value="Genomic_DNA"/>
</dbReference>
<organism evidence="4 5">
    <name type="scientific">Photobacterium ganghwense</name>
    <dbReference type="NCBI Taxonomy" id="320778"/>
    <lineage>
        <taxon>Bacteria</taxon>
        <taxon>Pseudomonadati</taxon>
        <taxon>Pseudomonadota</taxon>
        <taxon>Gammaproteobacteria</taxon>
        <taxon>Vibrionales</taxon>
        <taxon>Vibrionaceae</taxon>
        <taxon>Photobacterium</taxon>
    </lineage>
</organism>
<proteinExistence type="inferred from homology"/>
<dbReference type="InterPro" id="IPR001638">
    <property type="entry name" value="Solute-binding_3/MltF_N"/>
</dbReference>
<dbReference type="SUPFAM" id="SSF53850">
    <property type="entry name" value="Periplasmic binding protein-like II"/>
    <property type="match status" value="1"/>
</dbReference>
<keyword evidence="2" id="KW-0732">Signal</keyword>
<name>A0A0J1H9U0_9GAMM</name>
<dbReference type="PATRIC" id="fig|320778.3.peg.3461"/>
<dbReference type="PANTHER" id="PTHR35936">
    <property type="entry name" value="MEMBRANE-BOUND LYTIC MUREIN TRANSGLYCOSYLASE F"/>
    <property type="match status" value="1"/>
</dbReference>
<dbReference type="AlphaFoldDB" id="A0A0J1H9U0"/>
<comment type="caution">
    <text evidence="4">The sequence shown here is derived from an EMBL/GenBank/DDBJ whole genome shotgun (WGS) entry which is preliminary data.</text>
</comment>
<evidence type="ECO:0000256" key="2">
    <source>
        <dbReference type="ARBA" id="ARBA00022729"/>
    </source>
</evidence>
<evidence type="ECO:0000259" key="3">
    <source>
        <dbReference type="Pfam" id="PF00497"/>
    </source>
</evidence>